<dbReference type="Proteomes" id="UP001458880">
    <property type="component" value="Unassembled WGS sequence"/>
</dbReference>
<organism evidence="2 3">
    <name type="scientific">Popillia japonica</name>
    <name type="common">Japanese beetle</name>
    <dbReference type="NCBI Taxonomy" id="7064"/>
    <lineage>
        <taxon>Eukaryota</taxon>
        <taxon>Metazoa</taxon>
        <taxon>Ecdysozoa</taxon>
        <taxon>Arthropoda</taxon>
        <taxon>Hexapoda</taxon>
        <taxon>Insecta</taxon>
        <taxon>Pterygota</taxon>
        <taxon>Neoptera</taxon>
        <taxon>Endopterygota</taxon>
        <taxon>Coleoptera</taxon>
        <taxon>Polyphaga</taxon>
        <taxon>Scarabaeiformia</taxon>
        <taxon>Scarabaeidae</taxon>
        <taxon>Rutelinae</taxon>
        <taxon>Popillia</taxon>
    </lineage>
</organism>
<accession>A0AAW1LAX5</accession>
<evidence type="ECO:0000256" key="1">
    <source>
        <dbReference type="SAM" id="MobiDB-lite"/>
    </source>
</evidence>
<name>A0AAW1LAX5_POPJA</name>
<reference evidence="2 3" key="1">
    <citation type="journal article" date="2024" name="BMC Genomics">
        <title>De novo assembly and annotation of Popillia japonica's genome with initial clues to its potential as an invasive pest.</title>
        <authorList>
            <person name="Cucini C."/>
            <person name="Boschi S."/>
            <person name="Funari R."/>
            <person name="Cardaioli E."/>
            <person name="Iannotti N."/>
            <person name="Marturano G."/>
            <person name="Paoli F."/>
            <person name="Bruttini M."/>
            <person name="Carapelli A."/>
            <person name="Frati F."/>
            <person name="Nardi F."/>
        </authorList>
    </citation>
    <scope>NUCLEOTIDE SEQUENCE [LARGE SCALE GENOMIC DNA]</scope>
    <source>
        <strain evidence="2">DMR45628</strain>
    </source>
</reference>
<evidence type="ECO:0000313" key="2">
    <source>
        <dbReference type="EMBL" id="KAK9730837.1"/>
    </source>
</evidence>
<proteinExistence type="predicted"/>
<feature type="compositionally biased region" description="Basic and acidic residues" evidence="1">
    <location>
        <begin position="1"/>
        <end position="18"/>
    </location>
</feature>
<evidence type="ECO:0000313" key="3">
    <source>
        <dbReference type="Proteomes" id="UP001458880"/>
    </source>
</evidence>
<feature type="region of interest" description="Disordered" evidence="1">
    <location>
        <begin position="1"/>
        <end position="21"/>
    </location>
</feature>
<protein>
    <submittedName>
        <fullName evidence="2">Uncharacterized protein</fullName>
    </submittedName>
</protein>
<dbReference type="EMBL" id="JASPKY010000141">
    <property type="protein sequence ID" value="KAK9730837.1"/>
    <property type="molecule type" value="Genomic_DNA"/>
</dbReference>
<keyword evidence="3" id="KW-1185">Reference proteome</keyword>
<gene>
    <name evidence="2" type="ORF">QE152_g14143</name>
</gene>
<comment type="caution">
    <text evidence="2">The sequence shown here is derived from an EMBL/GenBank/DDBJ whole genome shotgun (WGS) entry which is preliminary data.</text>
</comment>
<sequence length="185" mass="20808">MDSGDSKKPQTDDDDRKVMTGTVETLRNRKQTMMTESQCVMMKKSCAKELGLEYSPLDKPIVIRGFGHGLANAIGKLTTEVKIDEAVGLTEILVVPDDHVVIIRRVRSWPSDGNKCCLDTTMEYHTKASPSSDARIPLNISMNSNLLRAHFRRRLNSQRAFLITTFITSSSTCINHFEEKGQKYV</sequence>
<dbReference type="AlphaFoldDB" id="A0AAW1LAX5"/>